<sequence>MRDTKGYGELEKFCGIKVKEMAAFVSEMRDRLFGISVDISTICDSDKQKIKLILRMKIKAVLKDETVAAKGQEQCREEQGGSAFWIHLRRNHNIPCFMDDFIISSVTVCMFVFDSVCTLSVTSLLLHCDGPEQTSVTEDMSAGCLQEHSLLQTDEHVFQFKADLSHDSPYTGAITIAWGLSDLSVSHYCMERLINNAHTSELYTTHSWSDTSQLVHQHTYNITVSAATHRRLIFMLFHTHIVH</sequence>
<comment type="caution">
    <text evidence="1">The sequence shown here is derived from an EMBL/GenBank/DDBJ whole genome shotgun (WGS) entry which is preliminary data.</text>
</comment>
<gene>
    <name evidence="1" type="ORF">JOB18_001400</name>
</gene>
<dbReference type="EMBL" id="JAGKHQ010000003">
    <property type="protein sequence ID" value="KAG7519112.1"/>
    <property type="molecule type" value="Genomic_DNA"/>
</dbReference>
<organism evidence="1 2">
    <name type="scientific">Solea senegalensis</name>
    <name type="common">Senegalese sole</name>
    <dbReference type="NCBI Taxonomy" id="28829"/>
    <lineage>
        <taxon>Eukaryota</taxon>
        <taxon>Metazoa</taxon>
        <taxon>Chordata</taxon>
        <taxon>Craniata</taxon>
        <taxon>Vertebrata</taxon>
        <taxon>Euteleostomi</taxon>
        <taxon>Actinopterygii</taxon>
        <taxon>Neopterygii</taxon>
        <taxon>Teleostei</taxon>
        <taxon>Neoteleostei</taxon>
        <taxon>Acanthomorphata</taxon>
        <taxon>Carangaria</taxon>
        <taxon>Pleuronectiformes</taxon>
        <taxon>Pleuronectoidei</taxon>
        <taxon>Soleidae</taxon>
        <taxon>Solea</taxon>
    </lineage>
</organism>
<keyword evidence="2" id="KW-1185">Reference proteome</keyword>
<accession>A0AAV6SPN2</accession>
<name>A0AAV6SPN2_SOLSE</name>
<dbReference type="Proteomes" id="UP000693946">
    <property type="component" value="Linkage Group LG11"/>
</dbReference>
<evidence type="ECO:0000313" key="1">
    <source>
        <dbReference type="EMBL" id="KAG7519112.1"/>
    </source>
</evidence>
<dbReference type="AlphaFoldDB" id="A0AAV6SPN2"/>
<evidence type="ECO:0000313" key="2">
    <source>
        <dbReference type="Proteomes" id="UP000693946"/>
    </source>
</evidence>
<proteinExistence type="predicted"/>
<reference evidence="1 2" key="1">
    <citation type="journal article" date="2021" name="Sci. Rep.">
        <title>Chromosome anchoring in Senegalese sole (Solea senegalensis) reveals sex-associated markers and genome rearrangements in flatfish.</title>
        <authorList>
            <person name="Guerrero-Cozar I."/>
            <person name="Gomez-Garrido J."/>
            <person name="Berbel C."/>
            <person name="Martinez-Blanch J.F."/>
            <person name="Alioto T."/>
            <person name="Claros M.G."/>
            <person name="Gagnaire P.A."/>
            <person name="Manchado M."/>
        </authorList>
    </citation>
    <scope>NUCLEOTIDE SEQUENCE [LARGE SCALE GENOMIC DNA]</scope>
    <source>
        <strain evidence="1">Sse05_10M</strain>
    </source>
</reference>
<protein>
    <submittedName>
        <fullName evidence="1">Uncharacterized protein</fullName>
    </submittedName>
</protein>